<feature type="compositionally biased region" description="Basic and acidic residues" evidence="1">
    <location>
        <begin position="432"/>
        <end position="463"/>
    </location>
</feature>
<feature type="region of interest" description="Disordered" evidence="1">
    <location>
        <begin position="115"/>
        <end position="221"/>
    </location>
</feature>
<accession>A0A060S5D4</accession>
<name>A0A060S5D4_PYCCI</name>
<reference evidence="2" key="1">
    <citation type="submission" date="2014-01" db="EMBL/GenBank/DDBJ databases">
        <title>The genome of the white-rot fungus Pycnoporus cinnabarinus: a basidiomycete model with a versatile arsenal for lignocellulosic biomass breakdown.</title>
        <authorList>
            <person name="Levasseur A."/>
            <person name="Lomascolo A."/>
            <person name="Ruiz-Duenas F.J."/>
            <person name="Uzan E."/>
            <person name="Piumi F."/>
            <person name="Kues U."/>
            <person name="Ram A.F.J."/>
            <person name="Murat C."/>
            <person name="Haon M."/>
            <person name="Benoit I."/>
            <person name="Arfi Y."/>
            <person name="Chevret D."/>
            <person name="Drula E."/>
            <person name="Kwon M.J."/>
            <person name="Gouret P."/>
            <person name="Lesage-Meessen L."/>
            <person name="Lombard V."/>
            <person name="Mariette J."/>
            <person name="Noirot C."/>
            <person name="Park J."/>
            <person name="Patyshakuliyeva A."/>
            <person name="Wieneger R.A.B."/>
            <person name="Wosten H.A.B."/>
            <person name="Martin F."/>
            <person name="Coutinho P.M."/>
            <person name="de Vries R."/>
            <person name="Martinez A.T."/>
            <person name="Klopp C."/>
            <person name="Pontarotti P."/>
            <person name="Henrissat B."/>
            <person name="Record E."/>
        </authorList>
    </citation>
    <scope>NUCLEOTIDE SEQUENCE [LARGE SCALE GENOMIC DNA]</scope>
    <source>
        <strain evidence="2">BRFM137</strain>
    </source>
</reference>
<dbReference type="HOGENOM" id="CLU_591304_0_0_1"/>
<feature type="region of interest" description="Disordered" evidence="1">
    <location>
        <begin position="1"/>
        <end position="99"/>
    </location>
</feature>
<feature type="compositionally biased region" description="Basic and acidic residues" evidence="1">
    <location>
        <begin position="83"/>
        <end position="92"/>
    </location>
</feature>
<organism evidence="2 3">
    <name type="scientific">Pycnoporus cinnabarinus</name>
    <name type="common">Cinnabar-red polypore</name>
    <name type="synonym">Trametes cinnabarina</name>
    <dbReference type="NCBI Taxonomy" id="5643"/>
    <lineage>
        <taxon>Eukaryota</taxon>
        <taxon>Fungi</taxon>
        <taxon>Dikarya</taxon>
        <taxon>Basidiomycota</taxon>
        <taxon>Agaricomycotina</taxon>
        <taxon>Agaricomycetes</taxon>
        <taxon>Polyporales</taxon>
        <taxon>Polyporaceae</taxon>
        <taxon>Trametes</taxon>
    </lineage>
</organism>
<dbReference type="EMBL" id="CCBP010000038">
    <property type="protein sequence ID" value="CDO69376.1"/>
    <property type="molecule type" value="Genomic_DNA"/>
</dbReference>
<evidence type="ECO:0000256" key="1">
    <source>
        <dbReference type="SAM" id="MobiDB-lite"/>
    </source>
</evidence>
<dbReference type="AlphaFoldDB" id="A0A060S5D4"/>
<feature type="compositionally biased region" description="Basic residues" evidence="1">
    <location>
        <begin position="207"/>
        <end position="217"/>
    </location>
</feature>
<dbReference type="Proteomes" id="UP000029665">
    <property type="component" value="Unassembled WGS sequence"/>
</dbReference>
<feature type="non-terminal residue" evidence="2">
    <location>
        <position position="463"/>
    </location>
</feature>
<proteinExistence type="predicted"/>
<dbReference type="OMA" id="PHDVHER"/>
<feature type="region of interest" description="Disordered" evidence="1">
    <location>
        <begin position="365"/>
        <end position="397"/>
    </location>
</feature>
<keyword evidence="3" id="KW-1185">Reference proteome</keyword>
<protein>
    <submittedName>
        <fullName evidence="2">Uncharacterized protein</fullName>
    </submittedName>
</protein>
<feature type="non-terminal residue" evidence="2">
    <location>
        <position position="1"/>
    </location>
</feature>
<feature type="compositionally biased region" description="Polar residues" evidence="1">
    <location>
        <begin position="115"/>
        <end position="138"/>
    </location>
</feature>
<feature type="compositionally biased region" description="Basic and acidic residues" evidence="1">
    <location>
        <begin position="139"/>
        <end position="154"/>
    </location>
</feature>
<dbReference type="OrthoDB" id="2756522at2759"/>
<feature type="compositionally biased region" description="Basic and acidic residues" evidence="1">
    <location>
        <begin position="38"/>
        <end position="75"/>
    </location>
</feature>
<feature type="region of interest" description="Disordered" evidence="1">
    <location>
        <begin position="425"/>
        <end position="463"/>
    </location>
</feature>
<evidence type="ECO:0000313" key="3">
    <source>
        <dbReference type="Proteomes" id="UP000029665"/>
    </source>
</evidence>
<comment type="caution">
    <text evidence="2">The sequence shown here is derived from an EMBL/GenBank/DDBJ whole genome shotgun (WGS) entry which is preliminary data.</text>
</comment>
<sequence length="463" mass="51920">NAITPTTRYEPRHRTRKISTDDISRPRPHPAYSIDGWLSKDERETRRPPRPERPSIDARPPVVRDPELRERERQVFRAANTAKRPERPREEDLPYGAKGSIPTAHAAWLSAELASGSSVPFPSTTQRPVNAVKQQGSPRTEEDGRRPRESEMGRYRFPPELAAVTPTRPDTSLRYRDMSLDTAPSRVGVPRSAEQGGGHGQSASATVHRHGALRRTSKTRDAALRQLRAEYGRSEEALVQSPPRVDLPLQRSRTIATPRTDMLLSASPATSATALHKSKDIRIRPTLRDVPQDVARRAKNSLAVAHEAGPVKIKKPGDSGQTVAAKANANLSLHYTQAARQAQLTEPEVQRARSLKADLIKPAERSQTVGICAREPTKENAESQQSKSHRRRNTKETVEHYPMTYYFEEVRRGLGNEMLAMPTDSAFHASRFRPDESTEPLRPRKKDQNGKLKDVGEEVQRKK</sequence>
<evidence type="ECO:0000313" key="2">
    <source>
        <dbReference type="EMBL" id="CDO69376.1"/>
    </source>
</evidence>
<gene>
    <name evidence="2" type="ORF">BN946_scf184575.g1</name>
</gene>